<evidence type="ECO:0000313" key="6">
    <source>
        <dbReference type="EMBL" id="HIW84604.1"/>
    </source>
</evidence>
<dbReference type="GO" id="GO:0009073">
    <property type="term" value="P:aromatic amino acid family biosynthetic process"/>
    <property type="evidence" value="ECO:0007669"/>
    <property type="project" value="UniProtKB-KW"/>
</dbReference>
<dbReference type="GO" id="GO:0008652">
    <property type="term" value="P:amino acid biosynthetic process"/>
    <property type="evidence" value="ECO:0007669"/>
    <property type="project" value="UniProtKB-KW"/>
</dbReference>
<feature type="binding site" evidence="5">
    <location>
        <position position="60"/>
    </location>
    <ligand>
        <name>3-dehydroquinate</name>
        <dbReference type="ChEBI" id="CHEBI:32364"/>
    </ligand>
</feature>
<gene>
    <name evidence="5 6" type="primary">aroD</name>
    <name evidence="6" type="ORF">H9873_09830</name>
</gene>
<comment type="caution">
    <text evidence="5">Lacks conserved residue(s) required for the propagation of feature annotation.</text>
</comment>
<dbReference type="EC" id="4.2.1.10" evidence="5"/>
<evidence type="ECO:0000256" key="5">
    <source>
        <dbReference type="HAMAP-Rule" id="MF_00214"/>
    </source>
</evidence>
<dbReference type="AlphaFoldDB" id="A0A9D1RB37"/>
<reference evidence="6" key="2">
    <citation type="submission" date="2021-04" db="EMBL/GenBank/DDBJ databases">
        <authorList>
            <person name="Gilroy R."/>
        </authorList>
    </citation>
    <scope>NUCLEOTIDE SEQUENCE</scope>
    <source>
        <strain evidence="6">ChiSxjej1B13-11762</strain>
    </source>
</reference>
<name>A0A9D1RB37_9FIRM</name>
<dbReference type="HAMAP" id="MF_00214">
    <property type="entry name" value="AroD"/>
    <property type="match status" value="1"/>
</dbReference>
<dbReference type="InterPro" id="IPR050146">
    <property type="entry name" value="Type-I_3-dehydroquinase"/>
</dbReference>
<dbReference type="InterPro" id="IPR013785">
    <property type="entry name" value="Aldolase_TIM"/>
</dbReference>
<feature type="binding site" evidence="5">
    <location>
        <begin position="24"/>
        <end position="26"/>
    </location>
    <ligand>
        <name>3-dehydroquinate</name>
        <dbReference type="ChEBI" id="CHEBI:32364"/>
    </ligand>
</feature>
<dbReference type="Pfam" id="PF01487">
    <property type="entry name" value="DHquinase_I"/>
    <property type="match status" value="1"/>
</dbReference>
<dbReference type="EMBL" id="DXGF01000175">
    <property type="protein sequence ID" value="HIW84604.1"/>
    <property type="molecule type" value="Genomic_DNA"/>
</dbReference>
<dbReference type="PANTHER" id="PTHR43699">
    <property type="entry name" value="3-DEHYDROQUINATE DEHYDRATASE"/>
    <property type="match status" value="1"/>
</dbReference>
<evidence type="ECO:0000256" key="3">
    <source>
        <dbReference type="ARBA" id="ARBA00023239"/>
    </source>
</evidence>
<dbReference type="GO" id="GO:0009423">
    <property type="term" value="P:chorismate biosynthetic process"/>
    <property type="evidence" value="ECO:0007669"/>
    <property type="project" value="UniProtKB-UniRule"/>
</dbReference>
<evidence type="ECO:0000256" key="1">
    <source>
        <dbReference type="ARBA" id="ARBA00001864"/>
    </source>
</evidence>
<keyword evidence="2 5" id="KW-0057">Aromatic amino acid biosynthesis</keyword>
<comment type="similarity">
    <text evidence="5">Belongs to the type-I 3-dehydroquinase family.</text>
</comment>
<dbReference type="PANTHER" id="PTHR43699:SF1">
    <property type="entry name" value="3-DEHYDROQUINATE DEHYDRATASE"/>
    <property type="match status" value="1"/>
</dbReference>
<comment type="caution">
    <text evidence="6">The sequence shown here is derived from an EMBL/GenBank/DDBJ whole genome shotgun (WGS) entry which is preliminary data.</text>
</comment>
<comment type="catalytic activity">
    <reaction evidence="1 5">
        <text>3-dehydroquinate = 3-dehydroshikimate + H2O</text>
        <dbReference type="Rhea" id="RHEA:21096"/>
        <dbReference type="ChEBI" id="CHEBI:15377"/>
        <dbReference type="ChEBI" id="CHEBI:16630"/>
        <dbReference type="ChEBI" id="CHEBI:32364"/>
        <dbReference type="EC" id="4.2.1.10"/>
    </reaction>
</comment>
<dbReference type="GO" id="GO:0003855">
    <property type="term" value="F:3-dehydroquinate dehydratase activity"/>
    <property type="evidence" value="ECO:0007669"/>
    <property type="project" value="UniProtKB-UniRule"/>
</dbReference>
<evidence type="ECO:0000256" key="4">
    <source>
        <dbReference type="ARBA" id="ARBA00023270"/>
    </source>
</evidence>
<evidence type="ECO:0000256" key="2">
    <source>
        <dbReference type="ARBA" id="ARBA00023141"/>
    </source>
</evidence>
<feature type="binding site" evidence="5">
    <location>
        <position position="214"/>
    </location>
    <ligand>
        <name>3-dehydroquinate</name>
        <dbReference type="ChEBI" id="CHEBI:32364"/>
    </ligand>
</feature>
<keyword evidence="5" id="KW-0028">Amino-acid biosynthesis</keyword>
<evidence type="ECO:0000313" key="7">
    <source>
        <dbReference type="Proteomes" id="UP000824263"/>
    </source>
</evidence>
<dbReference type="FunFam" id="3.20.20.70:FF:000047">
    <property type="entry name" value="3-dehydroquinate dehydratase"/>
    <property type="match status" value="1"/>
</dbReference>
<dbReference type="NCBIfam" id="TIGR01093">
    <property type="entry name" value="aroD"/>
    <property type="match status" value="1"/>
</dbReference>
<keyword evidence="4 5" id="KW-0704">Schiff base</keyword>
<protein>
    <recommendedName>
        <fullName evidence="5">3-dehydroquinate dehydratase</fullName>
        <shortName evidence="5">3-dehydroquinase</shortName>
        <ecNumber evidence="5">4.2.1.10</ecNumber>
    </recommendedName>
    <alternativeName>
        <fullName evidence="5">Type I DHQase</fullName>
    </alternativeName>
    <alternativeName>
        <fullName evidence="5">Type I dehydroquinase</fullName>
        <shortName evidence="5">DHQ1</shortName>
    </alternativeName>
</protein>
<accession>A0A9D1RB37</accession>
<dbReference type="Proteomes" id="UP000824263">
    <property type="component" value="Unassembled WGS sequence"/>
</dbReference>
<organism evidence="6 7">
    <name type="scientific">Candidatus Dorea gallistercoris</name>
    <dbReference type="NCBI Taxonomy" id="2838542"/>
    <lineage>
        <taxon>Bacteria</taxon>
        <taxon>Bacillati</taxon>
        <taxon>Bacillota</taxon>
        <taxon>Clostridia</taxon>
        <taxon>Lachnospirales</taxon>
        <taxon>Lachnospiraceae</taxon>
        <taxon>Dorea</taxon>
    </lineage>
</organism>
<comment type="subunit">
    <text evidence="5">Homodimer.</text>
</comment>
<keyword evidence="3 5" id="KW-0456">Lyase</keyword>
<sequence length="232" mass="25940">MGKSREEILTQAEEIKGTPADLAEWRADWYEDVFSGQKVKEVLKELRDILRDMPVLFTFRRKEEGGEKEITLAEYEKLLEMVMETGTADLVDVELSAGEGILRRAVVTAHDKGVKVIASSHDFEKTPEKDEIVARLCRMQELEADILKIAVMPKTRKDVLTLLEATEEMTRVYADRPVITMSMSKLGAVSRVCGEVFGSAVTFGALGKASAPGQIEIGALREMLLQLGPWYF</sequence>
<dbReference type="InterPro" id="IPR001381">
    <property type="entry name" value="DHquinase_I"/>
</dbReference>
<dbReference type="Gene3D" id="3.20.20.70">
    <property type="entry name" value="Aldolase class I"/>
    <property type="match status" value="1"/>
</dbReference>
<dbReference type="GO" id="GO:0046279">
    <property type="term" value="P:3,4-dihydroxybenzoate biosynthetic process"/>
    <property type="evidence" value="ECO:0007669"/>
    <property type="project" value="TreeGrafter"/>
</dbReference>
<reference evidence="6" key="1">
    <citation type="journal article" date="2021" name="PeerJ">
        <title>Extensive microbial diversity within the chicken gut microbiome revealed by metagenomics and culture.</title>
        <authorList>
            <person name="Gilroy R."/>
            <person name="Ravi A."/>
            <person name="Getino M."/>
            <person name="Pursley I."/>
            <person name="Horton D.L."/>
            <person name="Alikhan N.F."/>
            <person name="Baker D."/>
            <person name="Gharbi K."/>
            <person name="Hall N."/>
            <person name="Watson M."/>
            <person name="Adriaenssens E.M."/>
            <person name="Foster-Nyarko E."/>
            <person name="Jarju S."/>
            <person name="Secka A."/>
            <person name="Antonio M."/>
            <person name="Oren A."/>
            <person name="Chaudhuri R.R."/>
            <person name="La Ragione R."/>
            <person name="Hildebrand F."/>
            <person name="Pallen M.J."/>
        </authorList>
    </citation>
    <scope>NUCLEOTIDE SEQUENCE</scope>
    <source>
        <strain evidence="6">ChiSxjej1B13-11762</strain>
    </source>
</reference>
<proteinExistence type="inferred from homology"/>
<comment type="function">
    <text evidence="5">Involved in the third step of the chorismate pathway, which leads to the biosynthesis of aromatic amino acids. Catalyzes the cis-dehydration of 3-dehydroquinate (DHQ) and introduces the first double bond of the aromatic ring to yield 3-dehydroshikimate.</text>
</comment>
<feature type="active site" description="Schiff-base intermediate with substrate" evidence="5">
    <location>
        <position position="148"/>
    </location>
</feature>
<dbReference type="SUPFAM" id="SSF51569">
    <property type="entry name" value="Aldolase"/>
    <property type="match status" value="1"/>
</dbReference>
<feature type="binding site" evidence="5">
    <location>
        <position position="191"/>
    </location>
    <ligand>
        <name>3-dehydroquinate</name>
        <dbReference type="ChEBI" id="CHEBI:32364"/>
    </ligand>
</feature>
<feature type="active site" description="Proton donor/acceptor" evidence="5">
    <location>
        <position position="121"/>
    </location>
</feature>
<dbReference type="CDD" id="cd00502">
    <property type="entry name" value="DHQase_I"/>
    <property type="match status" value="1"/>
</dbReference>
<comment type="pathway">
    <text evidence="5">Metabolic intermediate biosynthesis; chorismate biosynthesis; chorismate from D-erythrose 4-phosphate and phosphoenolpyruvate: step 3/7.</text>
</comment>
<feature type="binding site" evidence="5">
    <location>
        <position position="210"/>
    </location>
    <ligand>
        <name>3-dehydroquinate</name>
        <dbReference type="ChEBI" id="CHEBI:32364"/>
    </ligand>
</feature>